<evidence type="ECO:0000313" key="5">
    <source>
        <dbReference type="Proteomes" id="UP001352852"/>
    </source>
</evidence>
<dbReference type="InterPro" id="IPR027417">
    <property type="entry name" value="P-loop_NTPase"/>
</dbReference>
<feature type="coiled-coil region" evidence="1">
    <location>
        <begin position="704"/>
        <end position="735"/>
    </location>
</feature>
<dbReference type="Gene3D" id="3.40.50.300">
    <property type="entry name" value="P-loop containing nucleotide triphosphate hydrolases"/>
    <property type="match status" value="1"/>
</dbReference>
<dbReference type="Pfam" id="PF00350">
    <property type="entry name" value="Dynamin_N"/>
    <property type="match status" value="1"/>
</dbReference>
<dbReference type="EMBL" id="JAHUTJ010019051">
    <property type="protein sequence ID" value="MED6271826.1"/>
    <property type="molecule type" value="Genomic_DNA"/>
</dbReference>
<dbReference type="PANTHER" id="PTHR47308">
    <property type="entry name" value="NUCLEAR GTPASE SLIP-GC"/>
    <property type="match status" value="1"/>
</dbReference>
<reference evidence="4 5" key="1">
    <citation type="submission" date="2021-06" db="EMBL/GenBank/DDBJ databases">
        <authorList>
            <person name="Palmer J.M."/>
        </authorList>
    </citation>
    <scope>NUCLEOTIDE SEQUENCE [LARGE SCALE GENOMIC DNA]</scope>
    <source>
        <strain evidence="4 5">CL_MEX2019</strain>
        <tissue evidence="4">Muscle</tissue>
    </source>
</reference>
<name>A0ABU7DAA5_9TELE</name>
<evidence type="ECO:0000256" key="2">
    <source>
        <dbReference type="SAM" id="MobiDB-lite"/>
    </source>
</evidence>
<feature type="domain" description="Dynamin N-terminal" evidence="3">
    <location>
        <begin position="157"/>
        <end position="263"/>
    </location>
</feature>
<dbReference type="SUPFAM" id="SSF52540">
    <property type="entry name" value="P-loop containing nucleoside triphosphate hydrolases"/>
    <property type="match status" value="1"/>
</dbReference>
<evidence type="ECO:0000256" key="1">
    <source>
        <dbReference type="SAM" id="Coils"/>
    </source>
</evidence>
<dbReference type="InterPro" id="IPR045063">
    <property type="entry name" value="Dynamin_N"/>
</dbReference>
<feature type="region of interest" description="Disordered" evidence="2">
    <location>
        <begin position="67"/>
        <end position="111"/>
    </location>
</feature>
<dbReference type="Proteomes" id="UP001352852">
    <property type="component" value="Unassembled WGS sequence"/>
</dbReference>
<protein>
    <recommendedName>
        <fullName evidence="3">Dynamin N-terminal domain-containing protein</fullName>
    </recommendedName>
</protein>
<sequence length="769" mass="88055">MDDFVCDKLKEWGLAELIDIFRGNRIDSESFYMLGDGDINELIPIIGQRLKFKNRFNLLKAQQKEEDAHEMTEVLPSTSDTGKRRSDPRCKSSKETPVVKRQRETNSSAETEARILNDVKNKMGKILAILNNQKNTNLNTFLKTKIRNLETEKKELVGVFGKTGAGKTSLINAVIEEKGLLPSGSIEACTSVMIKVEANRHNEIYEAVVEFISPEEWEDEMGSLFRTIEKGDQEMDNNDDDDNDDYHEAFDKLSALYDEEWKERSCEQLMESKCFKDIPEFLHSKQKTLAFKSAKNLSADIVKYTRNGTKDNKYKAVKRWYWPLVKCVTIKIVGDCSAVWVVTEINRAASERESWEILKSVSSLLGNGGECRHIHFICTKSDDIENIDDHSKADAQALIIERNMEAKKSVTTELNKLTKIKKHFSDECFKVFTVSSREFFTKRHLSPENTEIPRLQEFLKNLHDCHSETLKYVSGAHGILSLIHGASLRNEDGSNSKVCEALEENLHRQTKSVRNEMQKILTAFEERLQEGVEKSKSSCENILKTALYPKRKSGRGFHRQLKKAVENGGICKYKKGKEMNLNMELSSPLTLSIDDEFRKTFPNEGQCGPFNGVINMFSLGTEGLKQTYKDVELQLVFLKSEEDHLKTDLKKSIRKQKKNIYRSLTKTVEETMQDCYKKAAVFTGEGTLQNMRETIEKHVHGSKNNMFESAKDVMNKQLDNLMKEVLNRLENTMKESIELSLKADDHSIPDVSAELKMVQELYNELRESS</sequence>
<gene>
    <name evidence="4" type="ORF">CHARACLAT_024267</name>
</gene>
<dbReference type="PANTHER" id="PTHR47308:SF1">
    <property type="entry name" value="NUCLEAR GTPASE SLIP-GC"/>
    <property type="match status" value="1"/>
</dbReference>
<keyword evidence="5" id="KW-1185">Reference proteome</keyword>
<dbReference type="InterPro" id="IPR053082">
    <property type="entry name" value="Nuclear_GTPase_SLIP-GC"/>
</dbReference>
<keyword evidence="1" id="KW-0175">Coiled coil</keyword>
<evidence type="ECO:0000313" key="4">
    <source>
        <dbReference type="EMBL" id="MED6271826.1"/>
    </source>
</evidence>
<feature type="compositionally biased region" description="Basic and acidic residues" evidence="2">
    <location>
        <begin position="81"/>
        <end position="104"/>
    </location>
</feature>
<accession>A0ABU7DAA5</accession>
<comment type="caution">
    <text evidence="4">The sequence shown here is derived from an EMBL/GenBank/DDBJ whole genome shotgun (WGS) entry which is preliminary data.</text>
</comment>
<dbReference type="InterPro" id="IPR013761">
    <property type="entry name" value="SAM/pointed_sf"/>
</dbReference>
<evidence type="ECO:0000259" key="3">
    <source>
        <dbReference type="Pfam" id="PF00350"/>
    </source>
</evidence>
<dbReference type="Gene3D" id="1.10.150.50">
    <property type="entry name" value="Transcription Factor, Ets-1"/>
    <property type="match status" value="1"/>
</dbReference>
<organism evidence="4 5">
    <name type="scientific">Characodon lateralis</name>
    <dbReference type="NCBI Taxonomy" id="208331"/>
    <lineage>
        <taxon>Eukaryota</taxon>
        <taxon>Metazoa</taxon>
        <taxon>Chordata</taxon>
        <taxon>Craniata</taxon>
        <taxon>Vertebrata</taxon>
        <taxon>Euteleostomi</taxon>
        <taxon>Actinopterygii</taxon>
        <taxon>Neopterygii</taxon>
        <taxon>Teleostei</taxon>
        <taxon>Neoteleostei</taxon>
        <taxon>Acanthomorphata</taxon>
        <taxon>Ovalentaria</taxon>
        <taxon>Atherinomorphae</taxon>
        <taxon>Cyprinodontiformes</taxon>
        <taxon>Goodeidae</taxon>
        <taxon>Characodon</taxon>
    </lineage>
</organism>
<proteinExistence type="predicted"/>